<protein>
    <submittedName>
        <fullName evidence="1">Uncharacterized protein</fullName>
    </submittedName>
</protein>
<evidence type="ECO:0000313" key="1">
    <source>
        <dbReference type="EMBL" id="MBX57884.1"/>
    </source>
</evidence>
<proteinExistence type="predicted"/>
<dbReference type="AlphaFoldDB" id="A0A2P2PT16"/>
<dbReference type="EMBL" id="GGEC01077400">
    <property type="protein sequence ID" value="MBX57884.1"/>
    <property type="molecule type" value="Transcribed_RNA"/>
</dbReference>
<reference evidence="1" key="1">
    <citation type="submission" date="2018-02" db="EMBL/GenBank/DDBJ databases">
        <title>Rhizophora mucronata_Transcriptome.</title>
        <authorList>
            <person name="Meera S.P."/>
            <person name="Sreeshan A."/>
            <person name="Augustine A."/>
        </authorList>
    </citation>
    <scope>NUCLEOTIDE SEQUENCE</scope>
    <source>
        <tissue evidence="1">Leaf</tissue>
    </source>
</reference>
<name>A0A2P2PT16_RHIMU</name>
<organism evidence="1">
    <name type="scientific">Rhizophora mucronata</name>
    <name type="common">Asiatic mangrove</name>
    <dbReference type="NCBI Taxonomy" id="61149"/>
    <lineage>
        <taxon>Eukaryota</taxon>
        <taxon>Viridiplantae</taxon>
        <taxon>Streptophyta</taxon>
        <taxon>Embryophyta</taxon>
        <taxon>Tracheophyta</taxon>
        <taxon>Spermatophyta</taxon>
        <taxon>Magnoliopsida</taxon>
        <taxon>eudicotyledons</taxon>
        <taxon>Gunneridae</taxon>
        <taxon>Pentapetalae</taxon>
        <taxon>rosids</taxon>
        <taxon>fabids</taxon>
        <taxon>Malpighiales</taxon>
        <taxon>Rhizophoraceae</taxon>
        <taxon>Rhizophora</taxon>
    </lineage>
</organism>
<accession>A0A2P2PT16</accession>
<sequence length="67" mass="7868">MCRRFFSVEECLYTKCGGFIRTRIYIELNQKGLSNLEFFSSFCSISNLDAVQVQLRVFRCFSLHICV</sequence>